<accession>A0A7U7L754</accession>
<protein>
    <submittedName>
        <fullName evidence="1">Uncharacterized protein</fullName>
    </submittedName>
</protein>
<comment type="caution">
    <text evidence="1">The sequence shown here is derived from an EMBL/GenBank/DDBJ whole genome shotgun (WGS) entry which is preliminary data.</text>
</comment>
<proteinExistence type="predicted"/>
<name>A0A7U7L754_SALER</name>
<evidence type="ECO:0000313" key="1">
    <source>
        <dbReference type="EMBL" id="EAA8667329.1"/>
    </source>
</evidence>
<dbReference type="AlphaFoldDB" id="A0A7U7L754"/>
<gene>
    <name evidence="1" type="ORF">NL99_20635</name>
</gene>
<reference evidence="1" key="1">
    <citation type="submission" date="2018-08" db="EMBL/GenBank/DDBJ databases">
        <authorList>
            <consortium name="GenomeTrakr network: Whole genome sequencing for foodborne pathogen traceback"/>
        </authorList>
    </citation>
    <scope>NUCLEOTIDE SEQUENCE [LARGE SCALE GENOMIC DNA]</scope>
    <source>
        <strain evidence="1">FLUFL-367</strain>
    </source>
</reference>
<organism evidence="1">
    <name type="scientific">Salmonella enterica</name>
    <name type="common">Salmonella choleraesuis</name>
    <dbReference type="NCBI Taxonomy" id="28901"/>
    <lineage>
        <taxon>Bacteria</taxon>
        <taxon>Pseudomonadati</taxon>
        <taxon>Pseudomonadota</taxon>
        <taxon>Gammaproteobacteria</taxon>
        <taxon>Enterobacterales</taxon>
        <taxon>Enterobacteriaceae</taxon>
        <taxon>Salmonella</taxon>
    </lineage>
</organism>
<sequence>MNSKTSVLLVKDVSGKQRLAIGCVGQLARGVCELRSTITPESGNRHEGTGGVEYCCTPENWKEPAWAESWNSYFSDSLKSMWPAFTEKQKLELSRVFLEIADDLYDRSLNAAG</sequence>
<dbReference type="EMBL" id="AAACVH010000041">
    <property type="protein sequence ID" value="EAA8667329.1"/>
    <property type="molecule type" value="Genomic_DNA"/>
</dbReference>
<dbReference type="Proteomes" id="UP000839834">
    <property type="component" value="Unassembled WGS sequence"/>
</dbReference>